<comment type="subcellular location">
    <subcellularLocation>
        <location evidence="12">Cytoplasm</location>
    </subcellularLocation>
</comment>
<name>A0A172Q7V2_9STRE</name>
<organism evidence="16 17">
    <name type="scientific">Streptococcus pantholopis</name>
    <dbReference type="NCBI Taxonomy" id="1811193"/>
    <lineage>
        <taxon>Bacteria</taxon>
        <taxon>Bacillati</taxon>
        <taxon>Bacillota</taxon>
        <taxon>Bacilli</taxon>
        <taxon>Lactobacillales</taxon>
        <taxon>Streptococcaceae</taxon>
        <taxon>Streptococcus</taxon>
    </lineage>
</organism>
<feature type="binding site" evidence="12 13">
    <location>
        <position position="9"/>
    </location>
    <ligand>
        <name>ATP</name>
        <dbReference type="ChEBI" id="CHEBI:30616"/>
    </ligand>
</feature>
<reference evidence="17" key="2">
    <citation type="submission" date="2016-03" db="EMBL/GenBank/DDBJ databases">
        <title>Streptococcus antelopensis sp. nov., isolated from the feces of the Tibetan antelope (Pantholops hodgsonii) in Hoh Xil National Nature Reserve, Qinghai, China.</title>
        <authorList>
            <person name="Bai X."/>
        </authorList>
    </citation>
    <scope>NUCLEOTIDE SEQUENCE [LARGE SCALE GENOMIC DNA]</scope>
    <source>
        <strain evidence="17">TA 26</strain>
    </source>
</reference>
<evidence type="ECO:0000256" key="2">
    <source>
        <dbReference type="ARBA" id="ARBA00008142"/>
    </source>
</evidence>
<evidence type="ECO:0000313" key="17">
    <source>
        <dbReference type="Proteomes" id="UP000077317"/>
    </source>
</evidence>
<keyword evidence="5 12" id="KW-0808">Transferase</keyword>
<keyword evidence="12" id="KW-0597">Phosphoprotein</keyword>
<dbReference type="OrthoDB" id="9801161at2"/>
<evidence type="ECO:0000256" key="5">
    <source>
        <dbReference type="ARBA" id="ARBA00022679"/>
    </source>
</evidence>
<keyword evidence="17" id="KW-1185">Reference proteome</keyword>
<comment type="cofactor">
    <cofactor evidence="1 12">
        <name>Mg(2+)</name>
        <dbReference type="ChEBI" id="CHEBI:18420"/>
    </cofactor>
</comment>
<evidence type="ECO:0000256" key="9">
    <source>
        <dbReference type="ARBA" id="ARBA00022840"/>
    </source>
</evidence>
<dbReference type="Pfam" id="PF00334">
    <property type="entry name" value="NDK"/>
    <property type="match status" value="1"/>
</dbReference>
<dbReference type="RefSeq" id="WP_067062565.1">
    <property type="nucleotide sequence ID" value="NZ_CP014699.1"/>
</dbReference>
<evidence type="ECO:0000256" key="4">
    <source>
        <dbReference type="ARBA" id="ARBA00017632"/>
    </source>
</evidence>
<feature type="binding site" evidence="12 13">
    <location>
        <position position="91"/>
    </location>
    <ligand>
        <name>ATP</name>
        <dbReference type="ChEBI" id="CHEBI:30616"/>
    </ligand>
</feature>
<dbReference type="SUPFAM" id="SSF54919">
    <property type="entry name" value="Nucleoside diphosphate kinase, NDK"/>
    <property type="match status" value="1"/>
</dbReference>
<keyword evidence="6 12" id="KW-0479">Metal-binding</keyword>
<comment type="function">
    <text evidence="12">Major role in the synthesis of nucleoside triphosphates other than ATP. The ATP gamma phosphate is transferred to the NDP beta phosphate via a ping-pong mechanism, using a phosphorylated active-site intermediate.</text>
</comment>
<comment type="catalytic activity">
    <reaction evidence="12">
        <text>a 2'-deoxyribonucleoside 5'-diphosphate + ATP = a 2'-deoxyribonucleoside 5'-triphosphate + ADP</text>
        <dbReference type="Rhea" id="RHEA:44640"/>
        <dbReference type="ChEBI" id="CHEBI:30616"/>
        <dbReference type="ChEBI" id="CHEBI:61560"/>
        <dbReference type="ChEBI" id="CHEBI:73316"/>
        <dbReference type="ChEBI" id="CHEBI:456216"/>
        <dbReference type="EC" id="2.7.4.6"/>
    </reaction>
</comment>
<dbReference type="GO" id="GO:0004550">
    <property type="term" value="F:nucleoside diphosphate kinase activity"/>
    <property type="evidence" value="ECO:0007669"/>
    <property type="project" value="UniProtKB-UniRule"/>
</dbReference>
<feature type="binding site" evidence="12 13">
    <location>
        <position position="57"/>
    </location>
    <ligand>
        <name>ATP</name>
        <dbReference type="ChEBI" id="CHEBI:30616"/>
    </ligand>
</feature>
<dbReference type="PROSITE" id="PS51374">
    <property type="entry name" value="NDPK_LIKE"/>
    <property type="match status" value="1"/>
</dbReference>
<dbReference type="Gene3D" id="3.30.70.141">
    <property type="entry name" value="Nucleoside diphosphate kinase-like domain"/>
    <property type="match status" value="1"/>
</dbReference>
<keyword evidence="7 12" id="KW-0547">Nucleotide-binding</keyword>
<keyword evidence="8 12" id="KW-0418">Kinase</keyword>
<evidence type="ECO:0000256" key="7">
    <source>
        <dbReference type="ARBA" id="ARBA00022741"/>
    </source>
</evidence>
<dbReference type="KEGG" id="spat:A0O21_05580"/>
<dbReference type="PANTHER" id="PTHR11349">
    <property type="entry name" value="NUCLEOSIDE DIPHOSPHATE KINASE"/>
    <property type="match status" value="1"/>
</dbReference>
<comment type="subunit">
    <text evidence="12">Homotetramer.</text>
</comment>
<dbReference type="HAMAP" id="MF_00451">
    <property type="entry name" value="NDP_kinase"/>
    <property type="match status" value="1"/>
</dbReference>
<evidence type="ECO:0000256" key="6">
    <source>
        <dbReference type="ARBA" id="ARBA00022723"/>
    </source>
</evidence>
<feature type="active site" description="Pros-phosphohistidine intermediate" evidence="12 13">
    <location>
        <position position="120"/>
    </location>
</feature>
<evidence type="ECO:0000256" key="14">
    <source>
        <dbReference type="RuleBase" id="RU004011"/>
    </source>
</evidence>
<dbReference type="STRING" id="1811193.A0O21_05580"/>
<protein>
    <recommendedName>
        <fullName evidence="4 12">Nucleoside diphosphate kinase</fullName>
        <shortName evidence="12">NDK</shortName>
        <shortName evidence="12">NDP kinase</shortName>
        <ecNumber evidence="3 12">2.7.4.6</ecNumber>
    </recommendedName>
    <alternativeName>
        <fullName evidence="12">Nucleoside-2-P kinase</fullName>
    </alternativeName>
</protein>
<dbReference type="GO" id="GO:0006241">
    <property type="term" value="P:CTP biosynthetic process"/>
    <property type="evidence" value="ECO:0007669"/>
    <property type="project" value="UniProtKB-UniRule"/>
</dbReference>
<evidence type="ECO:0000313" key="16">
    <source>
        <dbReference type="EMBL" id="AND79536.1"/>
    </source>
</evidence>
<dbReference type="GO" id="GO:0005737">
    <property type="term" value="C:cytoplasm"/>
    <property type="evidence" value="ECO:0007669"/>
    <property type="project" value="UniProtKB-SubCell"/>
</dbReference>
<dbReference type="GO" id="GO:0046872">
    <property type="term" value="F:metal ion binding"/>
    <property type="evidence" value="ECO:0007669"/>
    <property type="project" value="UniProtKB-KW"/>
</dbReference>
<evidence type="ECO:0000256" key="12">
    <source>
        <dbReference type="HAMAP-Rule" id="MF_00451"/>
    </source>
</evidence>
<accession>A0A172Q7V2</accession>
<keyword evidence="12" id="KW-0963">Cytoplasm</keyword>
<evidence type="ECO:0000256" key="1">
    <source>
        <dbReference type="ARBA" id="ARBA00001946"/>
    </source>
</evidence>
<sequence>MEKTFFMIKPDAVRRGLIGEVLSRIEKRGFVIERLELCQADENLLKAHYAALVDEPFFPDLLAYMTSGPLVIGVMFGNDVIASWRLMMGATKPQEALPGTIRGDFAQAAGANQSIENVVHGSDSAASAKREIGLWFNEV</sequence>
<feature type="binding site" evidence="12">
    <location>
        <position position="112"/>
    </location>
    <ligand>
        <name>ATP</name>
        <dbReference type="ChEBI" id="CHEBI:30616"/>
    </ligand>
</feature>
<evidence type="ECO:0000256" key="13">
    <source>
        <dbReference type="PROSITE-ProRule" id="PRU00706"/>
    </source>
</evidence>
<dbReference type="AlphaFoldDB" id="A0A172Q7V2"/>
<evidence type="ECO:0000259" key="15">
    <source>
        <dbReference type="SMART" id="SM00562"/>
    </source>
</evidence>
<evidence type="ECO:0000256" key="11">
    <source>
        <dbReference type="ARBA" id="ARBA00023080"/>
    </source>
</evidence>
<evidence type="ECO:0000256" key="8">
    <source>
        <dbReference type="ARBA" id="ARBA00022777"/>
    </source>
</evidence>
<dbReference type="EC" id="2.7.4.6" evidence="3 12"/>
<dbReference type="GO" id="GO:0005524">
    <property type="term" value="F:ATP binding"/>
    <property type="evidence" value="ECO:0007669"/>
    <property type="project" value="UniProtKB-UniRule"/>
</dbReference>
<dbReference type="CDD" id="cd04413">
    <property type="entry name" value="NDPk_I"/>
    <property type="match status" value="1"/>
</dbReference>
<comment type="catalytic activity">
    <reaction evidence="12">
        <text>a ribonucleoside 5'-diphosphate + ATP = a ribonucleoside 5'-triphosphate + ADP</text>
        <dbReference type="Rhea" id="RHEA:18113"/>
        <dbReference type="ChEBI" id="CHEBI:30616"/>
        <dbReference type="ChEBI" id="CHEBI:57930"/>
        <dbReference type="ChEBI" id="CHEBI:61557"/>
        <dbReference type="ChEBI" id="CHEBI:456216"/>
        <dbReference type="EC" id="2.7.4.6"/>
    </reaction>
</comment>
<feature type="binding site" evidence="12 13">
    <location>
        <position position="85"/>
    </location>
    <ligand>
        <name>ATP</name>
        <dbReference type="ChEBI" id="CHEBI:30616"/>
    </ligand>
</feature>
<proteinExistence type="inferred from homology"/>
<dbReference type="NCBIfam" id="NF001908">
    <property type="entry name" value="PRK00668.1"/>
    <property type="match status" value="1"/>
</dbReference>
<feature type="binding site" evidence="13">
    <location>
        <position position="117"/>
    </location>
    <ligand>
        <name>ATP</name>
        <dbReference type="ChEBI" id="CHEBI:30616"/>
    </ligand>
</feature>
<keyword evidence="9 12" id="KW-0067">ATP-binding</keyword>
<dbReference type="GO" id="GO:0006183">
    <property type="term" value="P:GTP biosynthetic process"/>
    <property type="evidence" value="ECO:0007669"/>
    <property type="project" value="UniProtKB-UniRule"/>
</dbReference>
<dbReference type="SMART" id="SM00562">
    <property type="entry name" value="NDK"/>
    <property type="match status" value="1"/>
</dbReference>
<dbReference type="EMBL" id="CP014699">
    <property type="protein sequence ID" value="AND79536.1"/>
    <property type="molecule type" value="Genomic_DNA"/>
</dbReference>
<dbReference type="Proteomes" id="UP000077317">
    <property type="component" value="Chromosome"/>
</dbReference>
<reference evidence="16 17" key="1">
    <citation type="journal article" date="2016" name="Int. J. Syst. Evol. Microbiol.">
        <title>Streptococcuspantholopis sp. nov., isolated from faeces of the Tibetan antelope (Pantholops hodgsonii).</title>
        <authorList>
            <person name="Bai X."/>
            <person name="Xiong Y."/>
            <person name="Lu S."/>
            <person name="Jin D."/>
            <person name="Lai X."/>
            <person name="Yang J."/>
            <person name="Niu L."/>
            <person name="Hu S."/>
            <person name="Meng X."/>
            <person name="Pu J."/>
            <person name="Ye C."/>
            <person name="Xu J."/>
        </authorList>
    </citation>
    <scope>NUCLEOTIDE SEQUENCE [LARGE SCALE GENOMIC DNA]</scope>
    <source>
        <strain evidence="16 17">TA 26</strain>
    </source>
</reference>
<evidence type="ECO:0000256" key="10">
    <source>
        <dbReference type="ARBA" id="ARBA00022842"/>
    </source>
</evidence>
<dbReference type="PRINTS" id="PR01243">
    <property type="entry name" value="NUCDPKINASE"/>
</dbReference>
<keyword evidence="11 12" id="KW-0546">Nucleotide metabolism</keyword>
<feature type="domain" description="Nucleoside diphosphate kinase-like" evidence="15">
    <location>
        <begin position="1"/>
        <end position="139"/>
    </location>
</feature>
<dbReference type="InterPro" id="IPR001564">
    <property type="entry name" value="Nucleoside_diP_kinase"/>
</dbReference>
<comment type="similarity">
    <text evidence="2 12 13 14">Belongs to the NDK family.</text>
</comment>
<dbReference type="InterPro" id="IPR034907">
    <property type="entry name" value="NDK-like_dom"/>
</dbReference>
<evidence type="ECO:0000256" key="3">
    <source>
        <dbReference type="ARBA" id="ARBA00012966"/>
    </source>
</evidence>
<dbReference type="InterPro" id="IPR036850">
    <property type="entry name" value="NDK-like_dom_sf"/>
</dbReference>
<feature type="binding site" evidence="12 13">
    <location>
        <position position="102"/>
    </location>
    <ligand>
        <name>ATP</name>
        <dbReference type="ChEBI" id="CHEBI:30616"/>
    </ligand>
</feature>
<keyword evidence="10 12" id="KW-0460">Magnesium</keyword>
<gene>
    <name evidence="12" type="primary">ndk</name>
    <name evidence="16" type="ORF">A0O21_05580</name>
</gene>
<dbReference type="GO" id="GO:0006228">
    <property type="term" value="P:UTP biosynthetic process"/>
    <property type="evidence" value="ECO:0007669"/>
    <property type="project" value="UniProtKB-UniRule"/>
</dbReference>
<dbReference type="FunFam" id="3.30.70.141:FF:000003">
    <property type="entry name" value="Nucleoside diphosphate kinase"/>
    <property type="match status" value="1"/>
</dbReference>